<evidence type="ECO:0000313" key="2">
    <source>
        <dbReference type="Proteomes" id="UP000284842"/>
    </source>
</evidence>
<dbReference type="EMBL" id="NHTK01005976">
    <property type="protein sequence ID" value="PPQ69733.1"/>
    <property type="molecule type" value="Genomic_DNA"/>
</dbReference>
<dbReference type="Gene3D" id="3.80.10.10">
    <property type="entry name" value="Ribonuclease Inhibitor"/>
    <property type="match status" value="1"/>
</dbReference>
<comment type="caution">
    <text evidence="1">The sequence shown here is derived from an EMBL/GenBank/DDBJ whole genome shotgun (WGS) entry which is preliminary data.</text>
</comment>
<organism evidence="1 2">
    <name type="scientific">Panaeolus cyanescens</name>
    <dbReference type="NCBI Taxonomy" id="181874"/>
    <lineage>
        <taxon>Eukaryota</taxon>
        <taxon>Fungi</taxon>
        <taxon>Dikarya</taxon>
        <taxon>Basidiomycota</taxon>
        <taxon>Agaricomycotina</taxon>
        <taxon>Agaricomycetes</taxon>
        <taxon>Agaricomycetidae</taxon>
        <taxon>Agaricales</taxon>
        <taxon>Agaricineae</taxon>
        <taxon>Galeropsidaceae</taxon>
        <taxon>Panaeolus</taxon>
    </lineage>
</organism>
<dbReference type="AlphaFoldDB" id="A0A409VU32"/>
<name>A0A409VU32_9AGAR</name>
<evidence type="ECO:0008006" key="3">
    <source>
        <dbReference type="Google" id="ProtNLM"/>
    </source>
</evidence>
<gene>
    <name evidence="1" type="ORF">CVT24_001319</name>
</gene>
<protein>
    <recommendedName>
        <fullName evidence="3">F-box domain-containing protein</fullName>
    </recommendedName>
</protein>
<evidence type="ECO:0000313" key="1">
    <source>
        <dbReference type="EMBL" id="PPQ69733.1"/>
    </source>
</evidence>
<reference evidence="1 2" key="1">
    <citation type="journal article" date="2018" name="Evol. Lett.">
        <title>Horizontal gene cluster transfer increased hallucinogenic mushroom diversity.</title>
        <authorList>
            <person name="Reynolds H.T."/>
            <person name="Vijayakumar V."/>
            <person name="Gluck-Thaler E."/>
            <person name="Korotkin H.B."/>
            <person name="Matheny P.B."/>
            <person name="Slot J.C."/>
        </authorList>
    </citation>
    <scope>NUCLEOTIDE SEQUENCE [LARGE SCALE GENOMIC DNA]</scope>
    <source>
        <strain evidence="1 2">2629</strain>
    </source>
</reference>
<proteinExistence type="predicted"/>
<dbReference type="InParanoid" id="A0A409VU32"/>
<accession>A0A409VU32</accession>
<dbReference type="Proteomes" id="UP000284842">
    <property type="component" value="Unassembled WGS sequence"/>
</dbReference>
<dbReference type="SUPFAM" id="SSF52047">
    <property type="entry name" value="RNI-like"/>
    <property type="match status" value="2"/>
</dbReference>
<sequence length="1103" mass="124341">MHPVLQDPFILTEIFSLLEEPFSDFQTSAVACALTCKQFLSPALDVIWREIMDVEPLMDLIPGLMVRDIIESSVKLKTVYTEKEITDKDLERLQYYGRRVRNLDNRCPFIDSDDNMTIVDIDPSLVFQLSSLLQGQSMLPSVQRLNIILPIRMDKIINSCSYLQLLISPTLRDVTLYGGNRVDHVTPITGNIHSPMAWFFLHKLASTTTCLNLCKLRVEPMPLPISTLHSILKLRALRSLDLRIHNLDKGYLLQLQQLCTLEHLTNLNLSFAGTLSTTPPNPSFHIPAVDFISLKELGLHGTVNGACSVISVFKFPELESLSISPWKLISDVSVPRSLWERCFRLIPESVGGHLRSLELAGWLSIKTYLPWTSFSPLLSFRHLTYINISEPKIDDASFGTISDICAAWPKLEDMRIKTKEPTSLDHRALCHIAAHLPELKQLQMEINLTNASPDALPLDTVPHSTLTSLTYTPEDRSLVANVVLEWKQMYNIASQTDGTVLSSFKFNLRNSPPQAFSGPYHFSGLNNRSYRLTAIASTEAFFPVFHFVMHPALLDHVILSEVFSVLCSRYDTTHFTVSCALTCKQFLSPALDALWREIKEITPLFSLIPGGMYREVIVGGVKRKLMYTEQYLSEKDLEQILYYTRRVRILDNQYPFIDSDKNMTIVDMDPSLVYQLSSLLEGKPVFPSIQKIFIILPVQITDGVMNSRCYLQLLISETLQDVTLYSSSAEEHDFPNAGTFLNHEIYAPMAWTFLGKLFSGSNTIRQLQLGTMSLPKSILPRICALRTLQDLCLRIHELDKGTLLQLRQLSHLNHLTSIFLGFDVVSLGNELPSKPVATLEFLTTLHVSPVDAASGILAILDFPVLHVLSIYEEESDDSPSSTASTVPPKWERCMDVLSSTMANRKNLRSLSFSSSANESLPWTSLSLLLSFRGLTLLTLDLGEPQLQITSLDSISEMCSAWPKLQVMHLRASISDGRGLDASAKALCLIAAGLPELHRLELDVNISLFNPLPDALPLDVTPNLNLNFLTFFSATTIDRAAHQLPVVLRWEELWKISRFLDLLFPNLKSVYLPAIQNRRVIDELMKGFQDIRLRDRYRTQAGIL</sequence>
<keyword evidence="2" id="KW-1185">Reference proteome</keyword>
<dbReference type="InterPro" id="IPR032675">
    <property type="entry name" value="LRR_dom_sf"/>
</dbReference>
<dbReference type="OrthoDB" id="2631350at2759"/>
<dbReference type="STRING" id="181874.A0A409VU32"/>